<dbReference type="Proteomes" id="UP000245207">
    <property type="component" value="Unassembled WGS sequence"/>
</dbReference>
<protein>
    <submittedName>
        <fullName evidence="2">Thioredoxin-like fold</fullName>
    </submittedName>
</protein>
<dbReference type="OrthoDB" id="270602at2759"/>
<dbReference type="STRING" id="35608.A0A2U1MT29"/>
<proteinExistence type="predicted"/>
<reference evidence="2 3" key="1">
    <citation type="journal article" date="2018" name="Mol. Plant">
        <title>The genome of Artemisia annua provides insight into the evolution of Asteraceae family and artemisinin biosynthesis.</title>
        <authorList>
            <person name="Shen Q."/>
            <person name="Zhang L."/>
            <person name="Liao Z."/>
            <person name="Wang S."/>
            <person name="Yan T."/>
            <person name="Shi P."/>
            <person name="Liu M."/>
            <person name="Fu X."/>
            <person name="Pan Q."/>
            <person name="Wang Y."/>
            <person name="Lv Z."/>
            <person name="Lu X."/>
            <person name="Zhang F."/>
            <person name="Jiang W."/>
            <person name="Ma Y."/>
            <person name="Chen M."/>
            <person name="Hao X."/>
            <person name="Li L."/>
            <person name="Tang Y."/>
            <person name="Lv G."/>
            <person name="Zhou Y."/>
            <person name="Sun X."/>
            <person name="Brodelius P.E."/>
            <person name="Rose J.K.C."/>
            <person name="Tang K."/>
        </authorList>
    </citation>
    <scope>NUCLEOTIDE SEQUENCE [LARGE SCALE GENOMIC DNA]</scope>
    <source>
        <strain evidence="3">cv. Huhao1</strain>
        <tissue evidence="2">Leaf</tissue>
    </source>
</reference>
<keyword evidence="3" id="KW-1185">Reference proteome</keyword>
<evidence type="ECO:0000313" key="2">
    <source>
        <dbReference type="EMBL" id="PWA64413.1"/>
    </source>
</evidence>
<name>A0A2U1MT29_ARTAN</name>
<gene>
    <name evidence="2" type="ORF">CTI12_AA344650</name>
</gene>
<dbReference type="AlphaFoldDB" id="A0A2U1MT29"/>
<evidence type="ECO:0000256" key="1">
    <source>
        <dbReference type="SAM" id="MobiDB-lite"/>
    </source>
</evidence>
<organism evidence="2 3">
    <name type="scientific">Artemisia annua</name>
    <name type="common">Sweet wormwood</name>
    <dbReference type="NCBI Taxonomy" id="35608"/>
    <lineage>
        <taxon>Eukaryota</taxon>
        <taxon>Viridiplantae</taxon>
        <taxon>Streptophyta</taxon>
        <taxon>Embryophyta</taxon>
        <taxon>Tracheophyta</taxon>
        <taxon>Spermatophyta</taxon>
        <taxon>Magnoliopsida</taxon>
        <taxon>eudicotyledons</taxon>
        <taxon>Gunneridae</taxon>
        <taxon>Pentapetalae</taxon>
        <taxon>asterids</taxon>
        <taxon>campanulids</taxon>
        <taxon>Asterales</taxon>
        <taxon>Asteraceae</taxon>
        <taxon>Asteroideae</taxon>
        <taxon>Anthemideae</taxon>
        <taxon>Artemisiinae</taxon>
        <taxon>Artemisia</taxon>
    </lineage>
</organism>
<feature type="region of interest" description="Disordered" evidence="1">
    <location>
        <begin position="55"/>
        <end position="80"/>
    </location>
</feature>
<accession>A0A2U1MT29</accession>
<dbReference type="EMBL" id="PKPP01004426">
    <property type="protein sequence ID" value="PWA64413.1"/>
    <property type="molecule type" value="Genomic_DNA"/>
</dbReference>
<sequence>MCSWWVVIQPEELLQDLFQFMDGNPRDHHFTLSLKRRHENFHAIPSKIQATQDHARAVARNGNGKCEENKDTQLSQASYT</sequence>
<comment type="caution">
    <text evidence="2">The sequence shown here is derived from an EMBL/GenBank/DDBJ whole genome shotgun (WGS) entry which is preliminary data.</text>
</comment>
<evidence type="ECO:0000313" key="3">
    <source>
        <dbReference type="Proteomes" id="UP000245207"/>
    </source>
</evidence>